<name>A0A7I4DQ16_PHYPA</name>
<dbReference type="PROSITE" id="PS51087">
    <property type="entry name" value="APAG"/>
    <property type="match status" value="1"/>
</dbReference>
<dbReference type="Pfam" id="PF04379">
    <property type="entry name" value="DUF525"/>
    <property type="match status" value="1"/>
</dbReference>
<dbReference type="InterPro" id="IPR036047">
    <property type="entry name" value="F-box-like_dom_sf"/>
</dbReference>
<gene>
    <name evidence="5" type="primary">LOC112282896</name>
</gene>
<evidence type="ECO:0000313" key="6">
    <source>
        <dbReference type="Proteomes" id="UP000006727"/>
    </source>
</evidence>
<dbReference type="Proteomes" id="UP000006727">
    <property type="component" value="Chromosome 5"/>
</dbReference>
<dbReference type="EnsemblPlants" id="Pp3c5_14310V3.3">
    <property type="protein sequence ID" value="Pp3c5_14310V3.3"/>
    <property type="gene ID" value="Pp3c5_14310"/>
</dbReference>
<accession>A0A7I4DQ16</accession>
<dbReference type="PANTHER" id="PTHR47463:SF2">
    <property type="entry name" value="F-BOX PROTEIN SKIP16"/>
    <property type="match status" value="1"/>
</dbReference>
<dbReference type="SUPFAM" id="SSF110069">
    <property type="entry name" value="ApaG-like"/>
    <property type="match status" value="1"/>
</dbReference>
<evidence type="ECO:0000256" key="1">
    <source>
        <dbReference type="ARBA" id="ARBA00004906"/>
    </source>
</evidence>
<dbReference type="InterPro" id="IPR007474">
    <property type="entry name" value="ApaG_domain"/>
</dbReference>
<keyword evidence="2" id="KW-0833">Ubl conjugation pathway</keyword>
<evidence type="ECO:0000259" key="4">
    <source>
        <dbReference type="PROSITE" id="PS51087"/>
    </source>
</evidence>
<dbReference type="InterPro" id="IPR037883">
    <property type="entry name" value="Knr4/Smi1-like_sf"/>
</dbReference>
<dbReference type="PANTHER" id="PTHR47463">
    <property type="entry name" value="F-BOX PROTEIN SKIP16"/>
    <property type="match status" value="1"/>
</dbReference>
<dbReference type="PROSITE" id="PS50181">
    <property type="entry name" value="FBOX"/>
    <property type="match status" value="1"/>
</dbReference>
<dbReference type="SMART" id="SM00860">
    <property type="entry name" value="SMI1_KNR4"/>
    <property type="match status" value="1"/>
</dbReference>
<reference evidence="5 6" key="1">
    <citation type="journal article" date="2008" name="Science">
        <title>The Physcomitrella genome reveals evolutionary insights into the conquest of land by plants.</title>
        <authorList>
            <person name="Rensing S."/>
            <person name="Lang D."/>
            <person name="Zimmer A."/>
            <person name="Terry A."/>
            <person name="Salamov A."/>
            <person name="Shapiro H."/>
            <person name="Nishiyama T."/>
            <person name="Perroud P.-F."/>
            <person name="Lindquist E."/>
            <person name="Kamisugi Y."/>
            <person name="Tanahashi T."/>
            <person name="Sakakibara K."/>
            <person name="Fujita T."/>
            <person name="Oishi K."/>
            <person name="Shin-I T."/>
            <person name="Kuroki Y."/>
            <person name="Toyoda A."/>
            <person name="Suzuki Y."/>
            <person name="Hashimoto A."/>
            <person name="Yamaguchi K."/>
            <person name="Sugano A."/>
            <person name="Kohara Y."/>
            <person name="Fujiyama A."/>
            <person name="Anterola A."/>
            <person name="Aoki S."/>
            <person name="Ashton N."/>
            <person name="Barbazuk W.B."/>
            <person name="Barker E."/>
            <person name="Bennetzen J."/>
            <person name="Bezanilla M."/>
            <person name="Blankenship R."/>
            <person name="Cho S.H."/>
            <person name="Dutcher S."/>
            <person name="Estelle M."/>
            <person name="Fawcett J.A."/>
            <person name="Gundlach H."/>
            <person name="Hanada K."/>
            <person name="Heyl A."/>
            <person name="Hicks K.A."/>
            <person name="Hugh J."/>
            <person name="Lohr M."/>
            <person name="Mayer K."/>
            <person name="Melkozernov A."/>
            <person name="Murata T."/>
            <person name="Nelson D."/>
            <person name="Pils B."/>
            <person name="Prigge M."/>
            <person name="Reiss B."/>
            <person name="Renner T."/>
            <person name="Rombauts S."/>
            <person name="Rushton P."/>
            <person name="Sanderfoot A."/>
            <person name="Schween G."/>
            <person name="Shiu S.-H."/>
            <person name="Stueber K."/>
            <person name="Theodoulou F.L."/>
            <person name="Tu H."/>
            <person name="Van de Peer Y."/>
            <person name="Verrier P.J."/>
            <person name="Waters E."/>
            <person name="Wood A."/>
            <person name="Yang L."/>
            <person name="Cove D."/>
            <person name="Cuming A."/>
            <person name="Hasebe M."/>
            <person name="Lucas S."/>
            <person name="Mishler D.B."/>
            <person name="Reski R."/>
            <person name="Grigoriev I."/>
            <person name="Quatrano R.S."/>
            <person name="Boore J.L."/>
        </authorList>
    </citation>
    <scope>NUCLEOTIDE SEQUENCE [LARGE SCALE GENOMIC DNA]</scope>
    <source>
        <strain evidence="5 6">cv. Gransden 2004</strain>
    </source>
</reference>
<organism evidence="5 6">
    <name type="scientific">Physcomitrium patens</name>
    <name type="common">Spreading-leaved earth moss</name>
    <name type="synonym">Physcomitrella patens</name>
    <dbReference type="NCBI Taxonomy" id="3218"/>
    <lineage>
        <taxon>Eukaryota</taxon>
        <taxon>Viridiplantae</taxon>
        <taxon>Streptophyta</taxon>
        <taxon>Embryophyta</taxon>
        <taxon>Bryophyta</taxon>
        <taxon>Bryophytina</taxon>
        <taxon>Bryopsida</taxon>
        <taxon>Funariidae</taxon>
        <taxon>Funariales</taxon>
        <taxon>Funariaceae</taxon>
        <taxon>Physcomitrium</taxon>
    </lineage>
</organism>
<dbReference type="EMBL" id="ABEU02000005">
    <property type="status" value="NOT_ANNOTATED_CDS"/>
    <property type="molecule type" value="Genomic_DNA"/>
</dbReference>
<evidence type="ECO:0000313" key="5">
    <source>
        <dbReference type="EnsemblPlants" id="Pp3c5_14310V3.3"/>
    </source>
</evidence>
<dbReference type="Gramene" id="Pp3c5_14310V3.3">
    <property type="protein sequence ID" value="Pp3c5_14310V3.3"/>
    <property type="gene ID" value="Pp3c5_14310"/>
</dbReference>
<dbReference type="SUPFAM" id="SSF81383">
    <property type="entry name" value="F-box domain"/>
    <property type="match status" value="1"/>
</dbReference>
<dbReference type="InterPro" id="IPR036767">
    <property type="entry name" value="ApaG_sf"/>
</dbReference>
<dbReference type="InterPro" id="IPR018958">
    <property type="entry name" value="Knr4/Smi1-like_dom"/>
</dbReference>
<dbReference type="AlphaFoldDB" id="A0A7I4DQ16"/>
<reference evidence="5 6" key="2">
    <citation type="journal article" date="2018" name="Plant J.">
        <title>The Physcomitrella patens chromosome-scale assembly reveals moss genome structure and evolution.</title>
        <authorList>
            <person name="Lang D."/>
            <person name="Ullrich K.K."/>
            <person name="Murat F."/>
            <person name="Fuchs J."/>
            <person name="Jenkins J."/>
            <person name="Haas F.B."/>
            <person name="Piednoel M."/>
            <person name="Gundlach H."/>
            <person name="Van Bel M."/>
            <person name="Meyberg R."/>
            <person name="Vives C."/>
            <person name="Morata J."/>
            <person name="Symeonidi A."/>
            <person name="Hiss M."/>
            <person name="Muchero W."/>
            <person name="Kamisugi Y."/>
            <person name="Saleh O."/>
            <person name="Blanc G."/>
            <person name="Decker E.L."/>
            <person name="van Gessel N."/>
            <person name="Grimwood J."/>
            <person name="Hayes R.D."/>
            <person name="Graham S.W."/>
            <person name="Gunter L.E."/>
            <person name="McDaniel S.F."/>
            <person name="Hoernstein S.N.W."/>
            <person name="Larsson A."/>
            <person name="Li F.W."/>
            <person name="Perroud P.F."/>
            <person name="Phillips J."/>
            <person name="Ranjan P."/>
            <person name="Rokshar D.S."/>
            <person name="Rothfels C.J."/>
            <person name="Schneider L."/>
            <person name="Shu S."/>
            <person name="Stevenson D.W."/>
            <person name="Thummler F."/>
            <person name="Tillich M."/>
            <person name="Villarreal Aguilar J.C."/>
            <person name="Widiez T."/>
            <person name="Wong G.K."/>
            <person name="Wymore A."/>
            <person name="Zhang Y."/>
            <person name="Zimmer A.D."/>
            <person name="Quatrano R.S."/>
            <person name="Mayer K.F.X."/>
            <person name="Goodstein D."/>
            <person name="Casacuberta J.M."/>
            <person name="Vandepoele K."/>
            <person name="Reski R."/>
            <person name="Cuming A.C."/>
            <person name="Tuskan G.A."/>
            <person name="Maumus F."/>
            <person name="Salse J."/>
            <person name="Schmutz J."/>
            <person name="Rensing S.A."/>
        </authorList>
    </citation>
    <scope>NUCLEOTIDE SEQUENCE [LARGE SCALE GENOMIC DNA]</scope>
    <source>
        <strain evidence="5 6">cv. Gransden 2004</strain>
    </source>
</reference>
<dbReference type="Gene3D" id="2.60.40.1470">
    <property type="entry name" value="ApaG domain"/>
    <property type="match status" value="1"/>
</dbReference>
<dbReference type="Pfam" id="PF09346">
    <property type="entry name" value="SMI1_KNR4"/>
    <property type="match status" value="1"/>
</dbReference>
<feature type="domain" description="F-box" evidence="3">
    <location>
        <begin position="1"/>
        <end position="44"/>
    </location>
</feature>
<reference evidence="5" key="3">
    <citation type="submission" date="2020-12" db="UniProtKB">
        <authorList>
            <consortium name="EnsemblPlants"/>
        </authorList>
    </citation>
    <scope>IDENTIFICATION</scope>
</reference>
<evidence type="ECO:0000259" key="3">
    <source>
        <dbReference type="PROSITE" id="PS50181"/>
    </source>
</evidence>
<dbReference type="InterPro" id="IPR001810">
    <property type="entry name" value="F-box_dom"/>
</dbReference>
<proteinExistence type="predicted"/>
<keyword evidence="6" id="KW-1185">Reference proteome</keyword>
<sequence>MEQLPTALLQSIIAKVSASDCARAACVARFWNQTVSQDALWEPHCRRDFPTIQKLDPLDRPCSTWKETYQSWKTSRLFQRSKLCWDSIRSWARDNFKEVSNSLAPGATLEELAETEATLKCRFPPAARLLYRLCNGQRIPENVLDDDQVEDHYVGLIGGYNFSHHFVNVHLLSLRQMLNLTSRILPSPCRNRRVIIAASSNLNKFIFLDCEDGNVYVGTRNLLLDGEMMACVPEQDGASDEESQDGMLRWLEHYAHCLQVGMFSVRTEEGSRSISLYPETEPYCNTAVTRGVQVRCSGVFVPELSRVEELEDSYWFSYSVRMCLLNPSSNDSNALTSCQLSERHWVIRANDSVVAQVHGRAVIGLYPLLRIGEEEFVYESCTGLSAKKGSLDGDFTFVPGRYHRLYEVQSWRKSWSNLGRTR</sequence>
<dbReference type="SUPFAM" id="SSF160631">
    <property type="entry name" value="SMI1/KNR4-like"/>
    <property type="match status" value="1"/>
</dbReference>
<dbReference type="Gene3D" id="1.20.1280.50">
    <property type="match status" value="1"/>
</dbReference>
<feature type="domain" description="ApaG" evidence="4">
    <location>
        <begin position="286"/>
        <end position="422"/>
    </location>
</feature>
<evidence type="ECO:0008006" key="7">
    <source>
        <dbReference type="Google" id="ProtNLM"/>
    </source>
</evidence>
<protein>
    <recommendedName>
        <fullName evidence="7">F-box domain-containing protein</fullName>
    </recommendedName>
</protein>
<evidence type="ECO:0000256" key="2">
    <source>
        <dbReference type="ARBA" id="ARBA00022786"/>
    </source>
</evidence>
<dbReference type="Pfam" id="PF12937">
    <property type="entry name" value="F-box-like"/>
    <property type="match status" value="1"/>
</dbReference>
<comment type="pathway">
    <text evidence="1">Protein modification; protein ubiquitination.</text>
</comment>